<sequence length="659" mass="76501">MRKIKILLGILLVQFTINAQQTEPIFSVSPKLPNPGDQVALNYNSENTVLKDAKDIQAVIYVNADHQWSASDLTFQETEDNHWKTSFTLPENTALISCVFKSDTLVDRGGTTTYSWLLDKEPGSYASWGILRSKIFQEESIAIVDDSAYISSEIGLMWINKEIQKFPESRNLYFYEGLKLMQDSKEGDHSNRIQNEIKHILEQDLTKLQQYKIQKSLQLLDTEKYKSFIDSVNDALLKTYPKGVLARDNEMKRLFTESDIQKKIREFEEFQSNFPKEDFKDVFTFTEDLYYDKLYRSIAYRYITENGNYSFVFDNLKDAGFYNLVDYSWHFVSIPYNNESIAVDSLNTIASKIIPELEVREKEIPKRYEGKLSILEWKQKAQEASAREYLTYAKILDELKDYEAEDHYLEKVKSFYIYENTDFNELYADYLLRQGNKEAAINFIKESLSRNNATAQMLSILKEDFLAQNGSNANFEDYVSAIKSGDSQDQFKEELIAEIINKPIEDFELESSLGGTVKLSAQKGKIVIIDMWATWCAPCKKAMPGMKMAVDKYSEDKNVQFYFLDTQEYISDYKKQTVEFIEENNYPFEILYDAKNPESGKFDDTYAKYSKAFEFSGIPQKMIIDQHGKLRWRSTGYSGSPSELADEISIIIEYLKSEK</sequence>
<keyword evidence="4" id="KW-1185">Reference proteome</keyword>
<accession>A0ABV8HDS3</accession>
<dbReference type="CDD" id="cd02966">
    <property type="entry name" value="TlpA_like_family"/>
    <property type="match status" value="1"/>
</dbReference>
<reference evidence="4" key="1">
    <citation type="journal article" date="2019" name="Int. J. Syst. Evol. Microbiol.">
        <title>The Global Catalogue of Microorganisms (GCM) 10K type strain sequencing project: providing services to taxonomists for standard genome sequencing and annotation.</title>
        <authorList>
            <consortium name="The Broad Institute Genomics Platform"/>
            <consortium name="The Broad Institute Genome Sequencing Center for Infectious Disease"/>
            <person name="Wu L."/>
            <person name="Ma J."/>
        </authorList>
    </citation>
    <scope>NUCLEOTIDE SEQUENCE [LARGE SCALE GENOMIC DNA]</scope>
    <source>
        <strain evidence="4">CECT 9128</strain>
    </source>
</reference>
<dbReference type="InterPro" id="IPR036249">
    <property type="entry name" value="Thioredoxin-like_sf"/>
</dbReference>
<dbReference type="InterPro" id="IPR013766">
    <property type="entry name" value="Thioredoxin_domain"/>
</dbReference>
<evidence type="ECO:0000256" key="1">
    <source>
        <dbReference type="SAM" id="SignalP"/>
    </source>
</evidence>
<dbReference type="InterPro" id="IPR050553">
    <property type="entry name" value="Thioredoxin_ResA/DsbE_sf"/>
</dbReference>
<keyword evidence="1" id="KW-0732">Signal</keyword>
<feature type="signal peptide" evidence="1">
    <location>
        <begin position="1"/>
        <end position="19"/>
    </location>
</feature>
<dbReference type="Pfam" id="PF00578">
    <property type="entry name" value="AhpC-TSA"/>
    <property type="match status" value="1"/>
</dbReference>
<dbReference type="EMBL" id="JBHSAS010000033">
    <property type="protein sequence ID" value="MFC4029471.1"/>
    <property type="molecule type" value="Genomic_DNA"/>
</dbReference>
<dbReference type="Gene3D" id="3.40.30.10">
    <property type="entry name" value="Glutaredoxin"/>
    <property type="match status" value="1"/>
</dbReference>
<dbReference type="PANTHER" id="PTHR42852:SF17">
    <property type="entry name" value="THIOREDOXIN-LIKE PROTEIN HI_1115"/>
    <property type="match status" value="1"/>
</dbReference>
<protein>
    <submittedName>
        <fullName evidence="3">Redoxin domain-containing protein</fullName>
    </submittedName>
</protein>
<feature type="domain" description="Thioredoxin" evidence="2">
    <location>
        <begin position="498"/>
        <end position="657"/>
    </location>
</feature>
<gene>
    <name evidence="3" type="ORF">ACFOS1_18785</name>
</gene>
<dbReference type="PANTHER" id="PTHR42852">
    <property type="entry name" value="THIOL:DISULFIDE INTERCHANGE PROTEIN DSBE"/>
    <property type="match status" value="1"/>
</dbReference>
<dbReference type="Proteomes" id="UP001595793">
    <property type="component" value="Unassembled WGS sequence"/>
</dbReference>
<dbReference type="SUPFAM" id="SSF52833">
    <property type="entry name" value="Thioredoxin-like"/>
    <property type="match status" value="1"/>
</dbReference>
<dbReference type="RefSeq" id="WP_290230509.1">
    <property type="nucleotide sequence ID" value="NZ_JAUFPZ010000002.1"/>
</dbReference>
<proteinExistence type="predicted"/>
<feature type="chain" id="PRO_5045534509" evidence="1">
    <location>
        <begin position="20"/>
        <end position="659"/>
    </location>
</feature>
<dbReference type="PROSITE" id="PS51352">
    <property type="entry name" value="THIOREDOXIN_2"/>
    <property type="match status" value="1"/>
</dbReference>
<evidence type="ECO:0000313" key="3">
    <source>
        <dbReference type="EMBL" id="MFC4029471.1"/>
    </source>
</evidence>
<dbReference type="InterPro" id="IPR000866">
    <property type="entry name" value="AhpC/TSA"/>
</dbReference>
<evidence type="ECO:0000313" key="4">
    <source>
        <dbReference type="Proteomes" id="UP001595793"/>
    </source>
</evidence>
<evidence type="ECO:0000259" key="2">
    <source>
        <dbReference type="PROSITE" id="PS51352"/>
    </source>
</evidence>
<organism evidence="3 4">
    <name type="scientific">Zunongwangia endophytica</name>
    <dbReference type="NCBI Taxonomy" id="1808945"/>
    <lineage>
        <taxon>Bacteria</taxon>
        <taxon>Pseudomonadati</taxon>
        <taxon>Bacteroidota</taxon>
        <taxon>Flavobacteriia</taxon>
        <taxon>Flavobacteriales</taxon>
        <taxon>Flavobacteriaceae</taxon>
        <taxon>Zunongwangia</taxon>
    </lineage>
</organism>
<comment type="caution">
    <text evidence="3">The sequence shown here is derived from an EMBL/GenBank/DDBJ whole genome shotgun (WGS) entry which is preliminary data.</text>
</comment>
<name>A0ABV8HDS3_9FLAO</name>